<keyword evidence="5 6" id="KW-0472">Membrane</keyword>
<feature type="transmembrane region" description="Helical" evidence="6">
    <location>
        <begin position="435"/>
        <end position="455"/>
    </location>
</feature>
<dbReference type="Gene3D" id="1.20.1640.10">
    <property type="entry name" value="Multidrug efflux transporter AcrB transmembrane domain"/>
    <property type="match status" value="2"/>
</dbReference>
<sequence length="794" mass="85126">MKSSPANSKHRLYAVAVRVTFALLSLLIGAAVVDNTVHHKWRISADMAHMIDTNTTDSVVTRWNTESARQFENQFALVINTPLDDAAYNREDAIEAAIDAFETTHDALFVAVDHSDSLSPLVDKLIQHRFNFTDTQAGRSAEDVAAAIVSKAYGAGFEGVPGLSLRNDPQGILQARLNEFLPQPQADVFANRIAIINDNTPPSLLLSYQIQGSGLDLATQAKLVDAVDQLESALAPLLPEAQLWRLGPVFHAQFAAASMKSDLSVIATGSTLGILILFLTMFGRPQALLVSIGSITFGFATAFTLCNWLFTQLHFIVLVFGASLIGVCVDFSLHLFARYYQTPEENGKQVFSAIFSPLLLSLASSVLGYLCLSFSGLSSLQQIAVFSCLGLSAAWLFLGTIACSLPSANKPALLLPWLTHSLSAVIGKGARKKPLINSALFAGLIAVAAASALLYSTSDNPRLMYHASPKLINDLKQAASVIQEFDPSRAILVSGRSEEAVMQKLAALQTLLEQWRADGLIAGYRSIHTLLPLAQEQRSAFARNDRLYQPGGAVYDTLISLGYPVASVAKAGEFRLLTPSSLAGSSALTQNLWVESGDEVATVIELKSPDSRRLQAAIKKLNDPMVVFADRAADLTHILATIRHKAQSLLLVAYLMILAMFVINYRSLVALQLIAIPLGSSLATVAIISAFGAINAFHIFALYLVLGLGIDYAVFLQASRNNPDASTLAAIVLSALTSLLSFGLLGLSQTPMIGDFGITLSLGIAINAAVIFLHFLISSCATTNNSQSVHKSNG</sequence>
<evidence type="ECO:0000256" key="3">
    <source>
        <dbReference type="ARBA" id="ARBA00022692"/>
    </source>
</evidence>
<dbReference type="Pfam" id="PF03176">
    <property type="entry name" value="MMPL"/>
    <property type="match status" value="2"/>
</dbReference>
<evidence type="ECO:0000256" key="2">
    <source>
        <dbReference type="ARBA" id="ARBA00022475"/>
    </source>
</evidence>
<dbReference type="SUPFAM" id="SSF82866">
    <property type="entry name" value="Multidrug efflux transporter AcrB transmembrane domain"/>
    <property type="match status" value="2"/>
</dbReference>
<dbReference type="EMBL" id="CP001614">
    <property type="protein sequence ID" value="ACR11799.1"/>
    <property type="molecule type" value="Genomic_DNA"/>
</dbReference>
<feature type="transmembrane region" description="Helical" evidence="6">
    <location>
        <begin position="349"/>
        <end position="372"/>
    </location>
</feature>
<feature type="transmembrane region" description="Helical" evidence="6">
    <location>
        <begin position="725"/>
        <end position="745"/>
    </location>
</feature>
<proteinExistence type="predicted"/>
<evidence type="ECO:0000256" key="6">
    <source>
        <dbReference type="SAM" id="Phobius"/>
    </source>
</evidence>
<dbReference type="Proteomes" id="UP000009080">
    <property type="component" value="Chromosome"/>
</dbReference>
<accession>C5BQ23</accession>
<comment type="subcellular location">
    <subcellularLocation>
        <location evidence="1">Cell membrane</location>
        <topology evidence="1">Multi-pass membrane protein</topology>
    </subcellularLocation>
</comment>
<evidence type="ECO:0000256" key="4">
    <source>
        <dbReference type="ARBA" id="ARBA00022989"/>
    </source>
</evidence>
<reference evidence="8 9" key="1">
    <citation type="journal article" date="2009" name="PLoS ONE">
        <title>The complete genome of Teredinibacter turnerae T7901: an intracellular endosymbiont of marine wood-boring bivalves (shipworms).</title>
        <authorList>
            <person name="Yang J.C."/>
            <person name="Madupu R."/>
            <person name="Durkin A.S."/>
            <person name="Ekborg N.A."/>
            <person name="Pedamallu C.S."/>
            <person name="Hostetler J.B."/>
            <person name="Radune D."/>
            <person name="Toms B.S."/>
            <person name="Henrissat B."/>
            <person name="Coutinho P.M."/>
            <person name="Schwarz S."/>
            <person name="Field L."/>
            <person name="Trindade-Silva A.E."/>
            <person name="Soares C.A.G."/>
            <person name="Elshahawi S."/>
            <person name="Hanora A."/>
            <person name="Schmidt E.W."/>
            <person name="Haygood M.G."/>
            <person name="Posfai J."/>
            <person name="Benner J."/>
            <person name="Madinger C."/>
            <person name="Nove J."/>
            <person name="Anton B."/>
            <person name="Chaudhary K."/>
            <person name="Foster J."/>
            <person name="Holman A."/>
            <person name="Kumar S."/>
            <person name="Lessard P.A."/>
            <person name="Luyten Y.A."/>
            <person name="Slatko B."/>
            <person name="Wood N."/>
            <person name="Wu B."/>
            <person name="Teplitski M."/>
            <person name="Mougous J.D."/>
            <person name="Ward N."/>
            <person name="Eisen J.A."/>
            <person name="Badger J.H."/>
            <person name="Distel D.L."/>
        </authorList>
    </citation>
    <scope>NUCLEOTIDE SEQUENCE [LARGE SCALE GENOMIC DNA]</scope>
    <source>
        <strain evidence="9">ATCC 39867 / T7901</strain>
    </source>
</reference>
<dbReference type="PANTHER" id="PTHR33406">
    <property type="entry name" value="MEMBRANE PROTEIN MJ1562-RELATED"/>
    <property type="match status" value="1"/>
</dbReference>
<feature type="domain" description="Membrane transport protein MMPL" evidence="7">
    <location>
        <begin position="239"/>
        <end position="401"/>
    </location>
</feature>
<evidence type="ECO:0000259" key="7">
    <source>
        <dbReference type="Pfam" id="PF03176"/>
    </source>
</evidence>
<feature type="transmembrane region" description="Helical" evidence="6">
    <location>
        <begin position="648"/>
        <end position="665"/>
    </location>
</feature>
<keyword evidence="3 6" id="KW-0812">Transmembrane</keyword>
<evidence type="ECO:0000256" key="1">
    <source>
        <dbReference type="ARBA" id="ARBA00004651"/>
    </source>
</evidence>
<dbReference type="AlphaFoldDB" id="C5BQ23"/>
<evidence type="ECO:0000256" key="5">
    <source>
        <dbReference type="ARBA" id="ARBA00023136"/>
    </source>
</evidence>
<keyword evidence="2" id="KW-1003">Cell membrane</keyword>
<keyword evidence="4 6" id="KW-1133">Transmembrane helix</keyword>
<protein>
    <submittedName>
        <fullName evidence="8">Membrane protein</fullName>
    </submittedName>
</protein>
<dbReference type="eggNOG" id="COG4258">
    <property type="taxonomic scope" value="Bacteria"/>
</dbReference>
<evidence type="ECO:0000313" key="8">
    <source>
        <dbReference type="EMBL" id="ACR11799.1"/>
    </source>
</evidence>
<keyword evidence="9" id="KW-1185">Reference proteome</keyword>
<gene>
    <name evidence="8" type="ordered locus">TERTU_3286</name>
</gene>
<dbReference type="HOGENOM" id="CLU_017576_0_0_6"/>
<dbReference type="GO" id="GO:0005886">
    <property type="term" value="C:plasma membrane"/>
    <property type="evidence" value="ECO:0007669"/>
    <property type="project" value="UniProtKB-SubCell"/>
</dbReference>
<feature type="transmembrane region" description="Helical" evidence="6">
    <location>
        <begin position="757"/>
        <end position="777"/>
    </location>
</feature>
<name>C5BQ23_TERTT</name>
<evidence type="ECO:0000313" key="9">
    <source>
        <dbReference type="Proteomes" id="UP000009080"/>
    </source>
</evidence>
<feature type="domain" description="Membrane transport protein MMPL" evidence="7">
    <location>
        <begin position="641"/>
        <end position="771"/>
    </location>
</feature>
<feature type="transmembrane region" description="Helical" evidence="6">
    <location>
        <begin position="263"/>
        <end position="282"/>
    </location>
</feature>
<dbReference type="STRING" id="377629.TERTU_3286"/>
<feature type="transmembrane region" description="Helical" evidence="6">
    <location>
        <begin position="288"/>
        <end position="310"/>
    </location>
</feature>
<dbReference type="KEGG" id="ttu:TERTU_3286"/>
<dbReference type="InterPro" id="IPR004869">
    <property type="entry name" value="MMPL_dom"/>
</dbReference>
<feature type="transmembrane region" description="Helical" evidence="6">
    <location>
        <begin position="315"/>
        <end position="337"/>
    </location>
</feature>
<dbReference type="InterPro" id="IPR050545">
    <property type="entry name" value="Mycobact_MmpL"/>
</dbReference>
<dbReference type="PANTHER" id="PTHR33406:SF13">
    <property type="entry name" value="MEMBRANE PROTEIN YDFJ"/>
    <property type="match status" value="1"/>
</dbReference>
<feature type="transmembrane region" description="Helical" evidence="6">
    <location>
        <begin position="384"/>
        <end position="408"/>
    </location>
</feature>
<feature type="transmembrane region" description="Helical" evidence="6">
    <location>
        <begin position="12"/>
        <end position="33"/>
    </location>
</feature>
<dbReference type="OrthoDB" id="9780358at2"/>
<organism evidence="8 9">
    <name type="scientific">Teredinibacter turnerae (strain ATCC 39867 / T7901)</name>
    <dbReference type="NCBI Taxonomy" id="377629"/>
    <lineage>
        <taxon>Bacteria</taxon>
        <taxon>Pseudomonadati</taxon>
        <taxon>Pseudomonadota</taxon>
        <taxon>Gammaproteobacteria</taxon>
        <taxon>Cellvibrionales</taxon>
        <taxon>Cellvibrionaceae</taxon>
        <taxon>Teredinibacter</taxon>
    </lineage>
</organism>